<organism evidence="4 5">
    <name type="scientific">Bacillus cytotoxicus</name>
    <dbReference type="NCBI Taxonomy" id="580165"/>
    <lineage>
        <taxon>Bacteria</taxon>
        <taxon>Bacillati</taxon>
        <taxon>Bacillota</taxon>
        <taxon>Bacilli</taxon>
        <taxon>Bacillales</taxon>
        <taxon>Bacillaceae</taxon>
        <taxon>Bacillus</taxon>
        <taxon>Bacillus cereus group</taxon>
    </lineage>
</organism>
<comment type="caution">
    <text evidence="4">The sequence shown here is derived from an EMBL/GenBank/DDBJ whole genome shotgun (WGS) entry which is preliminary data.</text>
</comment>
<evidence type="ECO:0000256" key="2">
    <source>
        <dbReference type="ARBA" id="ARBA00023172"/>
    </source>
</evidence>
<name>A0AAX2CJH2_9BACI</name>
<dbReference type="AlphaFoldDB" id="A0AAX2CJH2"/>
<evidence type="ECO:0000259" key="3">
    <source>
        <dbReference type="PROSITE" id="PS51898"/>
    </source>
</evidence>
<reference evidence="4 5" key="1">
    <citation type="submission" date="2016-08" db="EMBL/GenBank/DDBJ databases">
        <authorList>
            <person name="Loux V."/>
            <person name="Rue O."/>
        </authorList>
    </citation>
    <scope>NUCLEOTIDE SEQUENCE [LARGE SCALE GENOMIC DNA]</scope>
    <source>
        <strain evidence="4 5">AFSSA_08CEB44bac</strain>
    </source>
</reference>
<dbReference type="GO" id="GO:0003677">
    <property type="term" value="F:DNA binding"/>
    <property type="evidence" value="ECO:0007669"/>
    <property type="project" value="UniProtKB-KW"/>
</dbReference>
<protein>
    <recommendedName>
        <fullName evidence="3">Tyr recombinase domain-containing protein</fullName>
    </recommendedName>
</protein>
<dbReference type="GO" id="GO:0006310">
    <property type="term" value="P:DNA recombination"/>
    <property type="evidence" value="ECO:0007669"/>
    <property type="project" value="UniProtKB-KW"/>
</dbReference>
<accession>A0AAX2CJH2</accession>
<proteinExistence type="predicted"/>
<dbReference type="InterPro" id="IPR002104">
    <property type="entry name" value="Integrase_catalytic"/>
</dbReference>
<dbReference type="SUPFAM" id="SSF56349">
    <property type="entry name" value="DNA breaking-rejoining enzymes"/>
    <property type="match status" value="1"/>
</dbReference>
<dbReference type="Proteomes" id="UP000242164">
    <property type="component" value="Unassembled WGS sequence"/>
</dbReference>
<keyword evidence="2" id="KW-0233">DNA recombination</keyword>
<sequence length="106" mass="12257">MAANTIHLVHTVLSTALNQAIKFKLIPFTPARMVESPRKEKISFQVWDEEEVKPFINVSQKSRYHIAYVLAITIGMRMGEILGLRWQDIDFKNKTISINHYLTTVN</sequence>
<dbReference type="InterPro" id="IPR013762">
    <property type="entry name" value="Integrase-like_cat_sf"/>
</dbReference>
<dbReference type="EMBL" id="FMIK01000034">
    <property type="protein sequence ID" value="SCL96102.1"/>
    <property type="molecule type" value="Genomic_DNA"/>
</dbReference>
<dbReference type="InterPro" id="IPR011010">
    <property type="entry name" value="DNA_brk_join_enz"/>
</dbReference>
<feature type="domain" description="Tyr recombinase" evidence="3">
    <location>
        <begin position="42"/>
        <end position="106"/>
    </location>
</feature>
<evidence type="ECO:0000313" key="5">
    <source>
        <dbReference type="Proteomes" id="UP000242164"/>
    </source>
</evidence>
<gene>
    <name evidence="4" type="ORF">BCB44BAC_02705</name>
</gene>
<dbReference type="Gene3D" id="1.10.150.130">
    <property type="match status" value="1"/>
</dbReference>
<evidence type="ECO:0000313" key="4">
    <source>
        <dbReference type="EMBL" id="SCL96102.1"/>
    </source>
</evidence>
<keyword evidence="1" id="KW-0238">DNA-binding</keyword>
<evidence type="ECO:0000256" key="1">
    <source>
        <dbReference type="ARBA" id="ARBA00023125"/>
    </source>
</evidence>
<dbReference type="GO" id="GO:0015074">
    <property type="term" value="P:DNA integration"/>
    <property type="evidence" value="ECO:0007669"/>
    <property type="project" value="InterPro"/>
</dbReference>
<dbReference type="PROSITE" id="PS51898">
    <property type="entry name" value="TYR_RECOMBINASE"/>
    <property type="match status" value="1"/>
</dbReference>
<dbReference type="Pfam" id="PF00589">
    <property type="entry name" value="Phage_integrase"/>
    <property type="match status" value="1"/>
</dbReference>
<dbReference type="Gene3D" id="1.10.443.10">
    <property type="entry name" value="Intergrase catalytic core"/>
    <property type="match status" value="1"/>
</dbReference>
<dbReference type="InterPro" id="IPR010998">
    <property type="entry name" value="Integrase_recombinase_N"/>
</dbReference>